<sequence>MRKSTVLVLGATLLLTSVSFTAPKGWEPLLDKNLSKWRTFESYRHQLGYRGQAPTDAQGKVIPPSATTRTRRMSSRW</sequence>
<feature type="region of interest" description="Disordered" evidence="1">
    <location>
        <begin position="53"/>
        <end position="77"/>
    </location>
</feature>
<evidence type="ECO:0000313" key="4">
    <source>
        <dbReference type="Proteomes" id="UP000831796"/>
    </source>
</evidence>
<organism evidence="3 4">
    <name type="scientific">Hymenobacter cellulosilyticus</name>
    <dbReference type="NCBI Taxonomy" id="2932248"/>
    <lineage>
        <taxon>Bacteria</taxon>
        <taxon>Pseudomonadati</taxon>
        <taxon>Bacteroidota</taxon>
        <taxon>Cytophagia</taxon>
        <taxon>Cytophagales</taxon>
        <taxon>Hymenobacteraceae</taxon>
        <taxon>Hymenobacter</taxon>
    </lineage>
</organism>
<name>A0A8T9PYN2_9BACT</name>
<feature type="signal peptide" evidence="2">
    <location>
        <begin position="1"/>
        <end position="21"/>
    </location>
</feature>
<evidence type="ECO:0000256" key="1">
    <source>
        <dbReference type="SAM" id="MobiDB-lite"/>
    </source>
</evidence>
<accession>A0A8T9PYN2</accession>
<dbReference type="KEGG" id="hcu:MUN79_17650"/>
<gene>
    <name evidence="3" type="ORF">MUN79_17650</name>
</gene>
<protein>
    <submittedName>
        <fullName evidence="3">Uncharacterized protein</fullName>
    </submittedName>
</protein>
<dbReference type="Proteomes" id="UP000831796">
    <property type="component" value="Chromosome"/>
</dbReference>
<dbReference type="AlphaFoldDB" id="A0A8T9PYN2"/>
<proteinExistence type="predicted"/>
<feature type="chain" id="PRO_5035884201" evidence="2">
    <location>
        <begin position="22"/>
        <end position="77"/>
    </location>
</feature>
<keyword evidence="2" id="KW-0732">Signal</keyword>
<dbReference type="EMBL" id="CP095046">
    <property type="protein sequence ID" value="UOQ70536.1"/>
    <property type="molecule type" value="Genomic_DNA"/>
</dbReference>
<evidence type="ECO:0000313" key="3">
    <source>
        <dbReference type="EMBL" id="UOQ70536.1"/>
    </source>
</evidence>
<keyword evidence="4" id="KW-1185">Reference proteome</keyword>
<reference evidence="3" key="1">
    <citation type="submission" date="2022-04" db="EMBL/GenBank/DDBJ databases">
        <title>Hymenobacter sp. isolated from the air.</title>
        <authorList>
            <person name="Won M."/>
            <person name="Lee C.-M."/>
            <person name="Woen H.-Y."/>
            <person name="Kwon S.-W."/>
        </authorList>
    </citation>
    <scope>NUCLEOTIDE SEQUENCE</scope>
    <source>
        <strain evidence="3">5116S-3</strain>
    </source>
</reference>
<dbReference type="RefSeq" id="WP_244673955.1">
    <property type="nucleotide sequence ID" value="NZ_CP095046.1"/>
</dbReference>
<evidence type="ECO:0000256" key="2">
    <source>
        <dbReference type="SAM" id="SignalP"/>
    </source>
</evidence>